<name>A0A7Y9T4W1_9BACT</name>
<protein>
    <submittedName>
        <fullName evidence="1">Uncharacterized protein</fullName>
    </submittedName>
</protein>
<reference evidence="1 2" key="1">
    <citation type="submission" date="2020-07" db="EMBL/GenBank/DDBJ databases">
        <title>Genomic Encyclopedia of Type Strains, Phase IV (KMG-V): Genome sequencing to study the core and pangenomes of soil and plant-associated prokaryotes.</title>
        <authorList>
            <person name="Whitman W."/>
        </authorList>
    </citation>
    <scope>NUCLEOTIDE SEQUENCE [LARGE SCALE GENOMIC DNA]</scope>
    <source>
        <strain evidence="1 2">M8UP30</strain>
    </source>
</reference>
<proteinExistence type="predicted"/>
<accession>A0A7Y9T4W1</accession>
<dbReference type="EMBL" id="JACCCV010000002">
    <property type="protein sequence ID" value="NYF53922.1"/>
    <property type="molecule type" value="Genomic_DNA"/>
</dbReference>
<comment type="caution">
    <text evidence="1">The sequence shown here is derived from an EMBL/GenBank/DDBJ whole genome shotgun (WGS) entry which is preliminary data.</text>
</comment>
<gene>
    <name evidence="1" type="ORF">HDF12_004321</name>
</gene>
<dbReference type="Proteomes" id="UP000534186">
    <property type="component" value="Unassembled WGS sequence"/>
</dbReference>
<organism evidence="1 2">
    <name type="scientific">Tunturiibacter lichenicola</name>
    <dbReference type="NCBI Taxonomy" id="2051959"/>
    <lineage>
        <taxon>Bacteria</taxon>
        <taxon>Pseudomonadati</taxon>
        <taxon>Acidobacteriota</taxon>
        <taxon>Terriglobia</taxon>
        <taxon>Terriglobales</taxon>
        <taxon>Acidobacteriaceae</taxon>
        <taxon>Tunturiibacter</taxon>
    </lineage>
</organism>
<sequence length="213" mass="24552">MNPYHRRPKAGFLKSRKPIHSFLERIRGEYPFGKPNCEYCVDFSILVQHLKDLSHGAYQWASRAVSGICVSDDKRSRQYLLVGYSNPEPEGLPNSLCFCFPVFIYRRAPGAELKHLVCFAPESVVPLSKGLYWEEDQLKNDSLEDWDRFWKPLSGCLRTNEVAQNAESVADDGERRTEPGVLTLEGVLHKESVTAVVRFWSQSRERLEDEIDW</sequence>
<dbReference type="AlphaFoldDB" id="A0A7Y9T4W1"/>
<evidence type="ECO:0000313" key="1">
    <source>
        <dbReference type="EMBL" id="NYF53922.1"/>
    </source>
</evidence>
<evidence type="ECO:0000313" key="2">
    <source>
        <dbReference type="Proteomes" id="UP000534186"/>
    </source>
</evidence>